<dbReference type="GO" id="GO:0006974">
    <property type="term" value="P:DNA damage response"/>
    <property type="evidence" value="ECO:0007669"/>
    <property type="project" value="TreeGrafter"/>
</dbReference>
<comment type="similarity">
    <text evidence="1">Belongs to the KIN17 family.</text>
</comment>
<dbReference type="Pfam" id="PF18131">
    <property type="entry name" value="KN17_SH3"/>
    <property type="match status" value="1"/>
</dbReference>
<protein>
    <recommendedName>
        <fullName evidence="7">DNA/RNA-binding protein Kin17 WH-like domain-containing protein</fullName>
    </recommendedName>
</protein>
<keyword evidence="3" id="KW-0863">Zinc-finger</keyword>
<evidence type="ECO:0000256" key="2">
    <source>
        <dbReference type="ARBA" id="ARBA00022723"/>
    </source>
</evidence>
<dbReference type="Gene3D" id="2.30.30.140">
    <property type="match status" value="1"/>
</dbReference>
<feature type="compositionally biased region" description="Low complexity" evidence="6">
    <location>
        <begin position="255"/>
        <end position="278"/>
    </location>
</feature>
<evidence type="ECO:0000256" key="3">
    <source>
        <dbReference type="ARBA" id="ARBA00022771"/>
    </source>
</evidence>
<dbReference type="InterPro" id="IPR041330">
    <property type="entry name" value="KN17_SH3"/>
</dbReference>
<evidence type="ECO:0000256" key="4">
    <source>
        <dbReference type="ARBA" id="ARBA00022833"/>
    </source>
</evidence>
<keyword evidence="4" id="KW-0862">Zinc</keyword>
<evidence type="ECO:0000313" key="8">
    <source>
        <dbReference type="EMBL" id="CEM50275.1"/>
    </source>
</evidence>
<name>A0A0G4I0C6_9ALVE</name>
<feature type="compositionally biased region" description="Basic and acidic residues" evidence="6">
    <location>
        <begin position="195"/>
        <end position="204"/>
    </location>
</feature>
<evidence type="ECO:0000259" key="7">
    <source>
        <dbReference type="SMART" id="SM01253"/>
    </source>
</evidence>
<dbReference type="InterPro" id="IPR038254">
    <property type="entry name" value="KIN17_WH-like_sf"/>
</dbReference>
<dbReference type="Gene3D" id="2.30.30.30">
    <property type="match status" value="1"/>
</dbReference>
<dbReference type="FunFam" id="1.10.10.2030:FF:000001">
    <property type="entry name" value="DNA/RNA-binding protein KIN17, putative"/>
    <property type="match status" value="1"/>
</dbReference>
<accession>A0A0G4I0C6</accession>
<dbReference type="AlphaFoldDB" id="A0A0G4I0C6"/>
<dbReference type="InterPro" id="IPR014722">
    <property type="entry name" value="Rib_uL2_dom2"/>
</dbReference>
<evidence type="ECO:0000256" key="1">
    <source>
        <dbReference type="ARBA" id="ARBA00008517"/>
    </source>
</evidence>
<evidence type="ECO:0000256" key="5">
    <source>
        <dbReference type="SAM" id="Coils"/>
    </source>
</evidence>
<dbReference type="Pfam" id="PF10357">
    <property type="entry name" value="WH_KIN17"/>
    <property type="match status" value="1"/>
</dbReference>
<feature type="compositionally biased region" description="Low complexity" evidence="6">
    <location>
        <begin position="292"/>
        <end position="305"/>
    </location>
</feature>
<feature type="coiled-coil region" evidence="5">
    <location>
        <begin position="99"/>
        <end position="136"/>
    </location>
</feature>
<evidence type="ECO:0000256" key="6">
    <source>
        <dbReference type="SAM" id="MobiDB-lite"/>
    </source>
</evidence>
<proteinExistence type="inferred from homology"/>
<dbReference type="GO" id="GO:0006260">
    <property type="term" value="P:DNA replication"/>
    <property type="evidence" value="ECO:0007669"/>
    <property type="project" value="TreeGrafter"/>
</dbReference>
<feature type="compositionally biased region" description="Basic and acidic residues" evidence="6">
    <location>
        <begin position="241"/>
        <end position="251"/>
    </location>
</feature>
<keyword evidence="2" id="KW-0479">Metal-binding</keyword>
<dbReference type="GO" id="GO:0005634">
    <property type="term" value="C:nucleus"/>
    <property type="evidence" value="ECO:0007669"/>
    <property type="project" value="TreeGrafter"/>
</dbReference>
<dbReference type="InterPro" id="IPR037321">
    <property type="entry name" value="KIN17-like"/>
</dbReference>
<dbReference type="GO" id="GO:0003690">
    <property type="term" value="F:double-stranded DNA binding"/>
    <property type="evidence" value="ECO:0007669"/>
    <property type="project" value="TreeGrafter"/>
</dbReference>
<dbReference type="InterPro" id="IPR019447">
    <property type="entry name" value="DNA/RNA-bd_Kin17_WH-like_dom"/>
</dbReference>
<dbReference type="Gene3D" id="1.10.10.2030">
    <property type="entry name" value="DNA/RNA-binding protein Kin17, conserved domain"/>
    <property type="match status" value="1"/>
</dbReference>
<dbReference type="VEuPathDB" id="CryptoDB:Cvel_9899"/>
<feature type="domain" description="DNA/RNA-binding protein Kin17 WH-like" evidence="7">
    <location>
        <begin position="7"/>
        <end position="131"/>
    </location>
</feature>
<reference evidence="8" key="1">
    <citation type="submission" date="2014-11" db="EMBL/GenBank/DDBJ databases">
        <authorList>
            <person name="Otto D Thomas"/>
            <person name="Naeem Raeece"/>
        </authorList>
    </citation>
    <scope>NUCLEOTIDE SEQUENCE</scope>
</reference>
<dbReference type="GO" id="GO:0008270">
    <property type="term" value="F:zinc ion binding"/>
    <property type="evidence" value="ECO:0007669"/>
    <property type="project" value="UniProtKB-KW"/>
</dbReference>
<dbReference type="PANTHER" id="PTHR12805:SF0">
    <property type="entry name" value="DNA_RNA-BINDING PROTEIN KIN17"/>
    <property type="match status" value="1"/>
</dbReference>
<feature type="region of interest" description="Disordered" evidence="6">
    <location>
        <begin position="167"/>
        <end position="317"/>
    </location>
</feature>
<sequence>MSESHQRQMRLFMENPNKFMNEYSSEFERGFMDLMRTKYCRTRVQANQVYQEYISDKEHIHMNGTIWETLGIFVQYLGKIGKCHIEKTDKGWFIEYIDREKINRDKEMAARLKEEMSEEQVKMKNIQAAIEAARESGQSFEAVRSSSALMPESSASLQKLSFSLGGAVKKDEPPKQLGGGNRISSLLKGKQQEPVSKKEKEKKGGMTGMIDLDDEPPHTGAQASAAAASVGGPKRPMSALDRLREEHEAKKRAAAMRQAAEGSASSSSSVQSSVQQQQYKEKPFPVSVSGFASASSASDSASDTGTRGGGTDGPSSYPGWASTGLIVKIIDRNVGGGDYYKKKGVVTETKVGKTGKALVELEMLEGGDALRVEEKMVETVIPSGGGLVRIVGPKGDPLVGRHANLVRLNAAEYCVDVALREEDEEEEMFFEERDQASRKVVKGLQYEDICKVEVVETDD</sequence>
<keyword evidence="5" id="KW-0175">Coiled coil</keyword>
<organism evidence="8">
    <name type="scientific">Chromera velia CCMP2878</name>
    <dbReference type="NCBI Taxonomy" id="1169474"/>
    <lineage>
        <taxon>Eukaryota</taxon>
        <taxon>Sar</taxon>
        <taxon>Alveolata</taxon>
        <taxon>Colpodellida</taxon>
        <taxon>Chromeraceae</taxon>
        <taxon>Chromera</taxon>
    </lineage>
</organism>
<dbReference type="PANTHER" id="PTHR12805">
    <property type="entry name" value="KIN17 KIN, ANTIGENIC DETERMINANT OF RECA PROTEIN HOMOLOG"/>
    <property type="match status" value="1"/>
</dbReference>
<dbReference type="SMART" id="SM01253">
    <property type="entry name" value="Kin17_mid"/>
    <property type="match status" value="1"/>
</dbReference>
<gene>
    <name evidence="8" type="ORF">Cvel_9899</name>
</gene>
<dbReference type="EMBL" id="CDMZ01004613">
    <property type="protein sequence ID" value="CEM50275.1"/>
    <property type="molecule type" value="Genomic_DNA"/>
</dbReference>